<dbReference type="PANTHER" id="PTHR30319:SF1">
    <property type="entry name" value="TRANSCRIPTIONAL REPRESSOR PAAX"/>
    <property type="match status" value="1"/>
</dbReference>
<dbReference type="PIRSF" id="PIRSF020623">
    <property type="entry name" value="PaaX"/>
    <property type="match status" value="1"/>
</dbReference>
<dbReference type="Pfam" id="PF20803">
    <property type="entry name" value="PaaX_M"/>
    <property type="match status" value="1"/>
</dbReference>
<dbReference type="Gene3D" id="1.20.58.1460">
    <property type="match status" value="1"/>
</dbReference>
<evidence type="ECO:0000259" key="1">
    <source>
        <dbReference type="Pfam" id="PF07848"/>
    </source>
</evidence>
<evidence type="ECO:0000259" key="3">
    <source>
        <dbReference type="Pfam" id="PF20803"/>
    </source>
</evidence>
<dbReference type="PANTHER" id="PTHR30319">
    <property type="entry name" value="PHENYLACETIC ACID REGULATOR-RELATED TRANSCRIPTIONAL REPRESSOR"/>
    <property type="match status" value="1"/>
</dbReference>
<dbReference type="AlphaFoldDB" id="A0AAE3YKX4"/>
<dbReference type="Pfam" id="PF07848">
    <property type="entry name" value="PaaX"/>
    <property type="match status" value="1"/>
</dbReference>
<keyword evidence="5" id="KW-1185">Reference proteome</keyword>
<protein>
    <submittedName>
        <fullName evidence="4">Phenylacetic acid degradation operon negative regulatory protein</fullName>
    </submittedName>
</protein>
<dbReference type="InterPro" id="IPR013225">
    <property type="entry name" value="PaaX_C"/>
</dbReference>
<dbReference type="Proteomes" id="UP001183643">
    <property type="component" value="Unassembled WGS sequence"/>
</dbReference>
<organism evidence="4 5">
    <name type="scientific">Catenuloplanes atrovinosus</name>
    <dbReference type="NCBI Taxonomy" id="137266"/>
    <lineage>
        <taxon>Bacteria</taxon>
        <taxon>Bacillati</taxon>
        <taxon>Actinomycetota</taxon>
        <taxon>Actinomycetes</taxon>
        <taxon>Micromonosporales</taxon>
        <taxon>Micromonosporaceae</taxon>
        <taxon>Catenuloplanes</taxon>
    </lineage>
</organism>
<dbReference type="InterPro" id="IPR011965">
    <property type="entry name" value="PaaX_trns_reg"/>
</dbReference>
<name>A0AAE3YKX4_9ACTN</name>
<evidence type="ECO:0000313" key="4">
    <source>
        <dbReference type="EMBL" id="MDR7275704.1"/>
    </source>
</evidence>
<evidence type="ECO:0000259" key="2">
    <source>
        <dbReference type="Pfam" id="PF08223"/>
    </source>
</evidence>
<dbReference type="GO" id="GO:0006351">
    <property type="term" value="P:DNA-templated transcription"/>
    <property type="evidence" value="ECO:0007669"/>
    <property type="project" value="InterPro"/>
</dbReference>
<sequence>MTAPQLRPQNLLLMLLGDFVLDREVCVFSGSVIEALDRLGVSEHAARSTLTRMAARDLLRRRRHGRRMYFGLTARSTAVLRDGRTRIWRTGAVDEDWDGTWTLLCFSLPEAWQRQRHDLRSRLAWAGFGPLQGGLWIAPGPAATADIVAGLGLTAHVRVFRARADELTDLPAMIGDAWDLPGLAARYESFLARWETARPDDAFAARLRLVAEWHDTIRYDPRLPVEHLPQDWPGVRAQKVFRELAPALEAPARAVAAGLLDLRPDPGA</sequence>
<dbReference type="InterPro" id="IPR036388">
    <property type="entry name" value="WH-like_DNA-bd_sf"/>
</dbReference>
<dbReference type="EMBL" id="JAVDYB010000001">
    <property type="protein sequence ID" value="MDR7275704.1"/>
    <property type="molecule type" value="Genomic_DNA"/>
</dbReference>
<reference evidence="4" key="1">
    <citation type="submission" date="2023-07" db="EMBL/GenBank/DDBJ databases">
        <title>Sequencing the genomes of 1000 actinobacteria strains.</title>
        <authorList>
            <person name="Klenk H.-P."/>
        </authorList>
    </citation>
    <scope>NUCLEOTIDE SEQUENCE</scope>
    <source>
        <strain evidence="4">DSM 44707</strain>
    </source>
</reference>
<dbReference type="Pfam" id="PF08223">
    <property type="entry name" value="PaaX_C"/>
    <property type="match status" value="1"/>
</dbReference>
<accession>A0AAE3YKX4</accession>
<comment type="caution">
    <text evidence="4">The sequence shown here is derived from an EMBL/GenBank/DDBJ whole genome shotgun (WGS) entry which is preliminary data.</text>
</comment>
<dbReference type="Gene3D" id="3.30.70.2650">
    <property type="match status" value="1"/>
</dbReference>
<dbReference type="InterPro" id="IPR048846">
    <property type="entry name" value="PaaX-like_central"/>
</dbReference>
<dbReference type="InterPro" id="IPR012906">
    <property type="entry name" value="PaaX-like_N"/>
</dbReference>
<proteinExistence type="predicted"/>
<feature type="domain" description="Transcriptional repressor PaaX-like C-terminal" evidence="2">
    <location>
        <begin position="178"/>
        <end position="255"/>
    </location>
</feature>
<feature type="domain" description="Transcriptional repressor PaaX-like central Cas2-like" evidence="3">
    <location>
        <begin position="95"/>
        <end position="169"/>
    </location>
</feature>
<evidence type="ECO:0000313" key="5">
    <source>
        <dbReference type="Proteomes" id="UP001183643"/>
    </source>
</evidence>
<feature type="domain" description="Transcriptional repressor PaaX-like N-terminal" evidence="1">
    <location>
        <begin position="8"/>
        <end position="75"/>
    </location>
</feature>
<gene>
    <name evidence="4" type="ORF">J2S41_002482</name>
</gene>
<dbReference type="Gene3D" id="1.10.10.10">
    <property type="entry name" value="Winged helix-like DNA-binding domain superfamily/Winged helix DNA-binding domain"/>
    <property type="match status" value="1"/>
</dbReference>
<dbReference type="RefSeq" id="WP_310366987.1">
    <property type="nucleotide sequence ID" value="NZ_JAVDYB010000001.1"/>
</dbReference>